<feature type="region of interest" description="Disordered" evidence="3">
    <location>
        <begin position="1075"/>
        <end position="1096"/>
    </location>
</feature>
<dbReference type="PANTHER" id="PTHR45982">
    <property type="entry name" value="REGULATOR OF CHROMOSOME CONDENSATION"/>
    <property type="match status" value="1"/>
</dbReference>
<dbReference type="PANTHER" id="PTHR45982:SF1">
    <property type="entry name" value="REGULATOR OF CHROMOSOME CONDENSATION"/>
    <property type="match status" value="1"/>
</dbReference>
<dbReference type="SUPFAM" id="SSF50985">
    <property type="entry name" value="RCC1/BLIP-II"/>
    <property type="match status" value="3"/>
</dbReference>
<dbReference type="InterPro" id="IPR009091">
    <property type="entry name" value="RCC1/BLIP-II"/>
</dbReference>
<evidence type="ECO:0000256" key="4">
    <source>
        <dbReference type="SAM" id="SignalP"/>
    </source>
</evidence>
<feature type="compositionally biased region" description="Polar residues" evidence="3">
    <location>
        <begin position="73"/>
        <end position="85"/>
    </location>
</feature>
<feature type="compositionally biased region" description="Polar residues" evidence="3">
    <location>
        <begin position="55"/>
        <end position="64"/>
    </location>
</feature>
<dbReference type="Gene3D" id="2.130.10.30">
    <property type="entry name" value="Regulator of chromosome condensation 1/beta-lactamase-inhibitor protein II"/>
    <property type="match status" value="3"/>
</dbReference>
<dbReference type="PRINTS" id="PR00633">
    <property type="entry name" value="RCCNDNSATION"/>
</dbReference>
<dbReference type="EMBL" id="AP026798">
    <property type="protein sequence ID" value="BDR53358.1"/>
    <property type="molecule type" value="Genomic_DNA"/>
</dbReference>
<feature type="region of interest" description="Disordered" evidence="3">
    <location>
        <begin position="29"/>
        <end position="85"/>
    </location>
</feature>
<protein>
    <recommendedName>
        <fullName evidence="5">RCC1-like domain-containing protein</fullName>
    </recommendedName>
</protein>
<gene>
    <name evidence="6" type="ORF">KIM372_12650</name>
</gene>
<dbReference type="Proteomes" id="UP001321766">
    <property type="component" value="Chromosome"/>
</dbReference>
<dbReference type="Pfam" id="PF25390">
    <property type="entry name" value="WD40_RLD"/>
    <property type="match status" value="1"/>
</dbReference>
<feature type="compositionally biased region" description="Basic residues" evidence="3">
    <location>
        <begin position="1075"/>
        <end position="1087"/>
    </location>
</feature>
<dbReference type="InterPro" id="IPR013378">
    <property type="entry name" value="InlB-like_B-rpt"/>
</dbReference>
<dbReference type="PROSITE" id="PS50012">
    <property type="entry name" value="RCC1_3"/>
    <property type="match status" value="8"/>
</dbReference>
<evidence type="ECO:0000256" key="3">
    <source>
        <dbReference type="SAM" id="MobiDB-lite"/>
    </source>
</evidence>
<evidence type="ECO:0000256" key="2">
    <source>
        <dbReference type="ARBA" id="ARBA00022737"/>
    </source>
</evidence>
<keyword evidence="7" id="KW-1185">Reference proteome</keyword>
<reference evidence="6 7" key="1">
    <citation type="journal article" date="2023" name="Microbiol. Spectr.">
        <title>Symbiosis of Carpenter Bees with Uncharacterized Lactic Acid Bacteria Showing NAD Auxotrophy.</title>
        <authorList>
            <person name="Kawasaki S."/>
            <person name="Ozawa K."/>
            <person name="Mori T."/>
            <person name="Yamamoto A."/>
            <person name="Ito M."/>
            <person name="Ohkuma M."/>
            <person name="Sakamoto M."/>
            <person name="Matsutani M."/>
        </authorList>
    </citation>
    <scope>NUCLEOTIDE SEQUENCE [LARGE SCALE GENOMIC DNA]</scope>
    <source>
        <strain evidence="6 7">Kim37-2</strain>
    </source>
</reference>
<dbReference type="InterPro" id="IPR051553">
    <property type="entry name" value="Ran_GTPase-activating"/>
</dbReference>
<name>A0ABM8B9B9_9BIFI</name>
<keyword evidence="1" id="KW-0344">Guanine-nucleotide releasing factor</keyword>
<feature type="chain" id="PRO_5045431757" description="RCC1-like domain-containing protein" evidence="4">
    <location>
        <begin position="35"/>
        <end position="1096"/>
    </location>
</feature>
<evidence type="ECO:0000313" key="7">
    <source>
        <dbReference type="Proteomes" id="UP001321766"/>
    </source>
</evidence>
<feature type="signal peptide" evidence="4">
    <location>
        <begin position="1"/>
        <end position="34"/>
    </location>
</feature>
<dbReference type="InterPro" id="IPR000408">
    <property type="entry name" value="Reg_chr_condens"/>
</dbReference>
<accession>A0ABM8B9B9</accession>
<evidence type="ECO:0000259" key="5">
    <source>
        <dbReference type="Pfam" id="PF25390"/>
    </source>
</evidence>
<dbReference type="InterPro" id="IPR058923">
    <property type="entry name" value="RCC1-like_dom"/>
</dbReference>
<dbReference type="Pfam" id="PF09479">
    <property type="entry name" value="Flg_new"/>
    <property type="match status" value="1"/>
</dbReference>
<keyword evidence="2" id="KW-0677">Repeat</keyword>
<evidence type="ECO:0000313" key="6">
    <source>
        <dbReference type="EMBL" id="BDR53358.1"/>
    </source>
</evidence>
<dbReference type="PROSITE" id="PS00626">
    <property type="entry name" value="RCC1_2"/>
    <property type="match status" value="2"/>
</dbReference>
<dbReference type="Pfam" id="PF13540">
    <property type="entry name" value="RCC1_2"/>
    <property type="match status" value="2"/>
</dbReference>
<proteinExistence type="predicted"/>
<keyword evidence="4" id="KW-0732">Signal</keyword>
<organism evidence="6 7">
    <name type="scientific">Bombiscardovia nodaiensis</name>
    <dbReference type="NCBI Taxonomy" id="2932181"/>
    <lineage>
        <taxon>Bacteria</taxon>
        <taxon>Bacillati</taxon>
        <taxon>Actinomycetota</taxon>
        <taxon>Actinomycetes</taxon>
        <taxon>Bifidobacteriales</taxon>
        <taxon>Bifidobacteriaceae</taxon>
        <taxon>Bombiscardovia</taxon>
    </lineage>
</organism>
<feature type="domain" description="RCC1-like" evidence="5">
    <location>
        <begin position="724"/>
        <end position="966"/>
    </location>
</feature>
<dbReference type="Pfam" id="PF00415">
    <property type="entry name" value="RCC1"/>
    <property type="match status" value="1"/>
</dbReference>
<sequence length="1096" mass="115493">MRMLRTMGASLVLLSMTILGGGSANLAAPTPAHADPTSNTQSNPLLRGNHRIPSETVNGFTLTPTKGPANKDATATITTPKPDTNYTQVSAGDTHMLAIGLDGYVYARSVGRPPTDWPNHNTFGELGTGETNSHLGWVKSATPPGVHFKEVSAGTDFSLALTDNGQIYSWGYNTYGQLGIDSGAVSIARPTLVGQGELPVGQTYTHISAGGNHSMALSSEGQVYCWGYNGYGQIGVNSNALNYNAYHPRKVVQGDLPIGQKYTSISARYDLSLAISNANHLYYWGMREYLSPGTNSARLPKLVANGDIPPGQTIKQVSGNYALATDGKVYAWPIHATSSVPQLPKLLPSSQRFTYISGPFAIDTSGHLYGSDLDGGSQDSTGTYIQITGQPDITLTHISNGFTTLSGTVPRFKFLVARDTLGNYYNVYNYSGGKGASNLRPWSKIFNQTVTITSVGFGANPVTQYWVDSRTGDWNLHVPIAPQSKVEVPVAYQVFIDSLPTTNETITLHYEYKNAYTVSFSLGDGTGHASTPLPASQEVFDQEQADWPTPLPSWSGHPFAGWFTDSGSPWNFADGVQSTMTLTARWDGDSTFTIAPATGPIRGGTTVTVSANPTRQRIRFTQVTGGSNYSLALGSNGQVYAWGANASGQLGDVTNTERHTPVRAHLPATTTYSTIAAGSQHALAIGRDGNAYTWGLNANGQLGNGNTSNSSQPVRFPLPAGVNALQGAAGADYTIILADDGNLYATGNNASGQLGDTTTTSHTSPVTIAPPAGVTFTALAAGGAHVLALTDTGRIYAWGSNSSGQLGVTGANATSPQAVPLPASITIKQIVAGDEFSAALSNNRDLYTWGNNTYGQLGDGTTTSHSAPTGIPAPSTPVRIAAGGSHMLAITNTDALYAWGANTNGQQGDGYTSPNTSPYRINPPTGITYTHLGAGTSHSLATDTNGDLYTWGNNANGQLASNDTVEQHRAINGHSFDNAITAVTLDGRPATVSSTGVGTWTGNTPAHPEANVPVTVTWTSNGETQPNYTIINGFYYYTYQTLPAAGTIPIYRLTGTTLIALSAITAVSLTGHHLTRARKRDQGKHSLRPNQTNSRS</sequence>
<evidence type="ECO:0000256" key="1">
    <source>
        <dbReference type="ARBA" id="ARBA00022658"/>
    </source>
</evidence>